<feature type="transmembrane region" description="Helical" evidence="1">
    <location>
        <begin position="228"/>
        <end position="250"/>
    </location>
</feature>
<dbReference type="GO" id="GO:0016020">
    <property type="term" value="C:membrane"/>
    <property type="evidence" value="ECO:0007669"/>
    <property type="project" value="TreeGrafter"/>
</dbReference>
<dbReference type="OrthoDB" id="419711at2759"/>
<accession>A0A210PSQ8</accession>
<dbReference type="InterPro" id="IPR049352">
    <property type="entry name" value="Rost"/>
</dbReference>
<dbReference type="Pfam" id="PF21534">
    <property type="entry name" value="Rost"/>
    <property type="match status" value="1"/>
</dbReference>
<evidence type="ECO:0000256" key="1">
    <source>
        <dbReference type="SAM" id="Phobius"/>
    </source>
</evidence>
<dbReference type="EMBL" id="NEDP02005523">
    <property type="protein sequence ID" value="OWF39521.1"/>
    <property type="molecule type" value="Genomic_DNA"/>
</dbReference>
<protein>
    <submittedName>
        <fullName evidence="2">Protein rolling stone</fullName>
    </submittedName>
</protein>
<keyword evidence="1" id="KW-0812">Transmembrane</keyword>
<name>A0A210PSQ8_MIZYE</name>
<organism evidence="2 3">
    <name type="scientific">Mizuhopecten yessoensis</name>
    <name type="common">Japanese scallop</name>
    <name type="synonym">Patinopecten yessoensis</name>
    <dbReference type="NCBI Taxonomy" id="6573"/>
    <lineage>
        <taxon>Eukaryota</taxon>
        <taxon>Metazoa</taxon>
        <taxon>Spiralia</taxon>
        <taxon>Lophotrochozoa</taxon>
        <taxon>Mollusca</taxon>
        <taxon>Bivalvia</taxon>
        <taxon>Autobranchia</taxon>
        <taxon>Pteriomorphia</taxon>
        <taxon>Pectinida</taxon>
        <taxon>Pectinoidea</taxon>
        <taxon>Pectinidae</taxon>
        <taxon>Mizuhopecten</taxon>
    </lineage>
</organism>
<comment type="caution">
    <text evidence="2">The sequence shown here is derived from an EMBL/GenBank/DDBJ whole genome shotgun (WGS) entry which is preliminary data.</text>
</comment>
<gene>
    <name evidence="2" type="ORF">KP79_PYT11112</name>
</gene>
<feature type="transmembrane region" description="Helical" evidence="1">
    <location>
        <begin position="128"/>
        <end position="147"/>
    </location>
</feature>
<dbReference type="Proteomes" id="UP000242188">
    <property type="component" value="Unassembled WGS sequence"/>
</dbReference>
<feature type="transmembrane region" description="Helical" evidence="1">
    <location>
        <begin position="40"/>
        <end position="60"/>
    </location>
</feature>
<dbReference type="PANTHER" id="PTHR12242:SF45">
    <property type="entry name" value="MARVEL DOMAIN-CONTAINING PROTEIN"/>
    <property type="match status" value="1"/>
</dbReference>
<sequence length="298" mass="34590">MESCTESLVQEFRPESLGLNHDNPSDFVRPQWPINQKIYVAYRLMIAAGMVGWIIADVMYETEVFYSDRRWLYLIYATNWSFILLGLTAIIQAVCVTFYSCRTDWTLDRQTFERMPRSLKLQWGLQNLSYNSAVVVTISYWGFLTFLDTSKILTSDMSRLKHTLNTTYVVLDLLISAAPVRLLHMLFAIMLGSIYSLFNAIYFLNDGTILQGRHYAYNVLNWENPAEAIVTCVLCIVQAILSQFILYEIYKLRSWIFSKTYFDMAASRDGSEMQSIMADSPKYMTLDEKREAEEHATQ</sequence>
<dbReference type="STRING" id="6573.A0A210PSQ8"/>
<feature type="transmembrane region" description="Helical" evidence="1">
    <location>
        <begin position="72"/>
        <end position="99"/>
    </location>
</feature>
<dbReference type="PANTHER" id="PTHR12242">
    <property type="entry name" value="OS02G0130600 PROTEIN-RELATED"/>
    <property type="match status" value="1"/>
</dbReference>
<proteinExistence type="predicted"/>
<evidence type="ECO:0000313" key="2">
    <source>
        <dbReference type="EMBL" id="OWF39521.1"/>
    </source>
</evidence>
<keyword evidence="3" id="KW-1185">Reference proteome</keyword>
<keyword evidence="1" id="KW-1133">Transmembrane helix</keyword>
<dbReference type="AlphaFoldDB" id="A0A210PSQ8"/>
<reference evidence="2 3" key="1">
    <citation type="journal article" date="2017" name="Nat. Ecol. Evol.">
        <title>Scallop genome provides insights into evolution of bilaterian karyotype and development.</title>
        <authorList>
            <person name="Wang S."/>
            <person name="Zhang J."/>
            <person name="Jiao W."/>
            <person name="Li J."/>
            <person name="Xun X."/>
            <person name="Sun Y."/>
            <person name="Guo X."/>
            <person name="Huan P."/>
            <person name="Dong B."/>
            <person name="Zhang L."/>
            <person name="Hu X."/>
            <person name="Sun X."/>
            <person name="Wang J."/>
            <person name="Zhao C."/>
            <person name="Wang Y."/>
            <person name="Wang D."/>
            <person name="Huang X."/>
            <person name="Wang R."/>
            <person name="Lv J."/>
            <person name="Li Y."/>
            <person name="Zhang Z."/>
            <person name="Liu B."/>
            <person name="Lu W."/>
            <person name="Hui Y."/>
            <person name="Liang J."/>
            <person name="Zhou Z."/>
            <person name="Hou R."/>
            <person name="Li X."/>
            <person name="Liu Y."/>
            <person name="Li H."/>
            <person name="Ning X."/>
            <person name="Lin Y."/>
            <person name="Zhao L."/>
            <person name="Xing Q."/>
            <person name="Dou J."/>
            <person name="Li Y."/>
            <person name="Mao J."/>
            <person name="Guo H."/>
            <person name="Dou H."/>
            <person name="Li T."/>
            <person name="Mu C."/>
            <person name="Jiang W."/>
            <person name="Fu Q."/>
            <person name="Fu X."/>
            <person name="Miao Y."/>
            <person name="Liu J."/>
            <person name="Yu Q."/>
            <person name="Li R."/>
            <person name="Liao H."/>
            <person name="Li X."/>
            <person name="Kong Y."/>
            <person name="Jiang Z."/>
            <person name="Chourrout D."/>
            <person name="Li R."/>
            <person name="Bao Z."/>
        </authorList>
    </citation>
    <scope>NUCLEOTIDE SEQUENCE [LARGE SCALE GENOMIC DNA]</scope>
    <source>
        <strain evidence="2 3">PY_sf001</strain>
    </source>
</reference>
<keyword evidence="1" id="KW-0472">Membrane</keyword>
<evidence type="ECO:0000313" key="3">
    <source>
        <dbReference type="Proteomes" id="UP000242188"/>
    </source>
</evidence>
<feature type="transmembrane region" description="Helical" evidence="1">
    <location>
        <begin position="168"/>
        <end position="198"/>
    </location>
</feature>